<dbReference type="PANTHER" id="PTHR35524">
    <property type="entry name" value="ALPHA-ACETOLACTATE DECARBOXYLASE"/>
    <property type="match status" value="1"/>
</dbReference>
<dbReference type="UniPathway" id="UPA00626">
    <property type="reaction ID" value="UER00678"/>
</dbReference>
<comment type="catalytic activity">
    <reaction evidence="1">
        <text>(2S)-2-acetolactate + H(+) = (R)-acetoin + CO2</text>
        <dbReference type="Rhea" id="RHEA:21580"/>
        <dbReference type="ChEBI" id="CHEBI:15378"/>
        <dbReference type="ChEBI" id="CHEBI:15686"/>
        <dbReference type="ChEBI" id="CHEBI:16526"/>
        <dbReference type="ChEBI" id="CHEBI:58476"/>
        <dbReference type="EC" id="4.1.1.5"/>
    </reaction>
</comment>
<dbReference type="InterPro" id="IPR005128">
    <property type="entry name" value="Acetolactate_a_deCO2ase"/>
</dbReference>
<comment type="caution">
    <text evidence="9">The sequence shown here is derived from an EMBL/GenBank/DDBJ whole genome shotgun (WGS) entry which is preliminary data.</text>
</comment>
<dbReference type="EMBL" id="CAJPDQ010000015">
    <property type="protein sequence ID" value="CAF9920150.1"/>
    <property type="molecule type" value="Genomic_DNA"/>
</dbReference>
<keyword evidence="10" id="KW-1185">Reference proteome</keyword>
<accession>A0A8H3ILX0</accession>
<keyword evidence="6" id="KW-0210">Decarboxylase</keyword>
<name>A0A8H3ILX0_9LECA</name>
<protein>
    <recommendedName>
        <fullName evidence="5">Alpha-acetolactate decarboxylase</fullName>
        <ecNumber evidence="4">4.1.1.5</ecNumber>
    </recommendedName>
</protein>
<organism evidence="9 10">
    <name type="scientific">Gomphillus americanus</name>
    <dbReference type="NCBI Taxonomy" id="1940652"/>
    <lineage>
        <taxon>Eukaryota</taxon>
        <taxon>Fungi</taxon>
        <taxon>Dikarya</taxon>
        <taxon>Ascomycota</taxon>
        <taxon>Pezizomycotina</taxon>
        <taxon>Lecanoromycetes</taxon>
        <taxon>OSLEUM clade</taxon>
        <taxon>Ostropomycetidae</taxon>
        <taxon>Ostropales</taxon>
        <taxon>Graphidaceae</taxon>
        <taxon>Gomphilloideae</taxon>
        <taxon>Gomphillus</taxon>
    </lineage>
</organism>
<dbReference type="CDD" id="cd17299">
    <property type="entry name" value="acetolactate_decarboxylase"/>
    <property type="match status" value="1"/>
</dbReference>
<evidence type="ECO:0000256" key="8">
    <source>
        <dbReference type="ARBA" id="ARBA00023239"/>
    </source>
</evidence>
<evidence type="ECO:0000256" key="5">
    <source>
        <dbReference type="ARBA" id="ARBA00020164"/>
    </source>
</evidence>
<dbReference type="PANTHER" id="PTHR35524:SF1">
    <property type="entry name" value="ALPHA-ACETOLACTATE DECARBOXYLASE"/>
    <property type="match status" value="1"/>
</dbReference>
<evidence type="ECO:0000313" key="10">
    <source>
        <dbReference type="Proteomes" id="UP000664169"/>
    </source>
</evidence>
<dbReference type="PIRSF" id="PIRSF001332">
    <property type="entry name" value="Acetolac_decarb"/>
    <property type="match status" value="1"/>
</dbReference>
<dbReference type="Pfam" id="PF03306">
    <property type="entry name" value="AAL_decarboxy"/>
    <property type="match status" value="1"/>
</dbReference>
<evidence type="ECO:0000256" key="4">
    <source>
        <dbReference type="ARBA" id="ARBA00013204"/>
    </source>
</evidence>
<keyword evidence="7" id="KW-0005">Acetoin biosynthesis</keyword>
<evidence type="ECO:0000256" key="3">
    <source>
        <dbReference type="ARBA" id="ARBA00007106"/>
    </source>
</evidence>
<comment type="similarity">
    <text evidence="3">Belongs to the alpha-acetolactate decarboxylase family.</text>
</comment>
<keyword evidence="8" id="KW-0456">Lyase</keyword>
<dbReference type="GO" id="GO:0045151">
    <property type="term" value="P:acetoin biosynthetic process"/>
    <property type="evidence" value="ECO:0007669"/>
    <property type="project" value="UniProtKB-KW"/>
</dbReference>
<gene>
    <name evidence="9" type="ORF">GOMPHAMPRED_001991</name>
</gene>
<reference evidence="9" key="1">
    <citation type="submission" date="2021-03" db="EMBL/GenBank/DDBJ databases">
        <authorList>
            <person name="Tagirdzhanova G."/>
        </authorList>
    </citation>
    <scope>NUCLEOTIDE SEQUENCE</scope>
</reference>
<evidence type="ECO:0000256" key="2">
    <source>
        <dbReference type="ARBA" id="ARBA00005170"/>
    </source>
</evidence>
<dbReference type="AlphaFoldDB" id="A0A8H3ILX0"/>
<dbReference type="OrthoDB" id="509395at2759"/>
<dbReference type="SUPFAM" id="SSF117856">
    <property type="entry name" value="AF0104/ALDC/Ptd012-like"/>
    <property type="match status" value="1"/>
</dbReference>
<dbReference type="GO" id="GO:0047605">
    <property type="term" value="F:acetolactate decarboxylase activity"/>
    <property type="evidence" value="ECO:0007669"/>
    <property type="project" value="UniProtKB-EC"/>
</dbReference>
<comment type="pathway">
    <text evidence="2">Polyol metabolism; (R,R)-butane-2,3-diol biosynthesis; (R,R)-butane-2,3-diol from pyruvate: step 2/3.</text>
</comment>
<dbReference type="Proteomes" id="UP000664169">
    <property type="component" value="Unassembled WGS sequence"/>
</dbReference>
<evidence type="ECO:0000256" key="6">
    <source>
        <dbReference type="ARBA" id="ARBA00022793"/>
    </source>
</evidence>
<dbReference type="EC" id="4.1.1.5" evidence="4"/>
<dbReference type="Gene3D" id="3.30.1330.80">
    <property type="entry name" value="Hypothetical protein, similar to alpha- acetolactate decarboxylase, domain 2"/>
    <property type="match status" value="2"/>
</dbReference>
<proteinExistence type="inferred from homology"/>
<evidence type="ECO:0000313" key="9">
    <source>
        <dbReference type="EMBL" id="CAF9920150.1"/>
    </source>
</evidence>
<evidence type="ECO:0000256" key="1">
    <source>
        <dbReference type="ARBA" id="ARBA00001784"/>
    </source>
</evidence>
<evidence type="ECO:0000256" key="7">
    <source>
        <dbReference type="ARBA" id="ARBA00023061"/>
    </source>
</evidence>
<sequence>MPPNRSNEIYQYSLISALMAGVADVGIPASDLVQYSQGLGTFTTLEGELTLLDGKVYRSQPDGSVHEVGHDDDDKATFVMATKLAPDTIFRTKVGNKDTLQQKLEKTFAEYKNMFIAYRARNVGKGWKVKIRIIGGQQYSGQSLSEVGDAQKLFEYDDVQGEIVGFTSPSNWQGVSVAGEHMHFLSNDRKYGGHVLELEVDEAEVQAAVVSSLYIDLPKGGVFNNVDLMVDDESIRKCEGS</sequence>